<dbReference type="AlphaFoldDB" id="A0A9X1I5L0"/>
<proteinExistence type="predicted"/>
<evidence type="ECO:0000256" key="2">
    <source>
        <dbReference type="ARBA" id="ARBA00022801"/>
    </source>
</evidence>
<protein>
    <submittedName>
        <fullName evidence="4">Polysaccharide deacetylase family protein</fullName>
    </submittedName>
</protein>
<dbReference type="InterPro" id="IPR002509">
    <property type="entry name" value="NODB_dom"/>
</dbReference>
<dbReference type="Proteomes" id="UP001139286">
    <property type="component" value="Unassembled WGS sequence"/>
</dbReference>
<dbReference type="RefSeq" id="WP_226694320.1">
    <property type="nucleotide sequence ID" value="NZ_JAJAPX010000001.1"/>
</dbReference>
<dbReference type="GO" id="GO:0016020">
    <property type="term" value="C:membrane"/>
    <property type="evidence" value="ECO:0007669"/>
    <property type="project" value="TreeGrafter"/>
</dbReference>
<dbReference type="PANTHER" id="PTHR10587">
    <property type="entry name" value="GLYCOSYL TRANSFERASE-RELATED"/>
    <property type="match status" value="1"/>
</dbReference>
<sequence length="216" mass="24767">MNIIPVKTPLVVKKMFPKYIWDIPTAKRVLYLTFDDGPTPEITHWVLKTLKQYQAKATFFCIGDNVKKHPEILKDILAEGHTVGNHTQNHLRGWKTSTKLYLENTLTAQKTIDSHIQNSESRIKNLFRPPYGKITNKQGKQLISLGYKIIMWDVISFDWDKNISKQTCLNNVITKAKSGSIIVFHDSIKAQKNMKFALPKVLAHFAKLGFTFEAIV</sequence>
<evidence type="ECO:0000256" key="1">
    <source>
        <dbReference type="ARBA" id="ARBA00022723"/>
    </source>
</evidence>
<gene>
    <name evidence="4" type="ORF">LG651_01105</name>
</gene>
<dbReference type="GO" id="GO:0016810">
    <property type="term" value="F:hydrolase activity, acting on carbon-nitrogen (but not peptide) bonds"/>
    <property type="evidence" value="ECO:0007669"/>
    <property type="project" value="InterPro"/>
</dbReference>
<dbReference type="Pfam" id="PF01522">
    <property type="entry name" value="Polysacc_deac_1"/>
    <property type="match status" value="1"/>
</dbReference>
<accession>A0A9X1I5L0</accession>
<keyword evidence="1" id="KW-0479">Metal-binding</keyword>
<dbReference type="Gene3D" id="3.20.20.370">
    <property type="entry name" value="Glycoside hydrolase/deacetylase"/>
    <property type="match status" value="1"/>
</dbReference>
<keyword evidence="5" id="KW-1185">Reference proteome</keyword>
<dbReference type="SUPFAM" id="SSF88713">
    <property type="entry name" value="Glycoside hydrolase/deacetylase"/>
    <property type="match status" value="1"/>
</dbReference>
<evidence type="ECO:0000313" key="4">
    <source>
        <dbReference type="EMBL" id="MCB4806829.1"/>
    </source>
</evidence>
<organism evidence="4 5">
    <name type="scientific">Neotamlana sargassicola</name>
    <dbReference type="NCBI Taxonomy" id="2883125"/>
    <lineage>
        <taxon>Bacteria</taxon>
        <taxon>Pseudomonadati</taxon>
        <taxon>Bacteroidota</taxon>
        <taxon>Flavobacteriia</taxon>
        <taxon>Flavobacteriales</taxon>
        <taxon>Flavobacteriaceae</taxon>
        <taxon>Neotamlana</taxon>
    </lineage>
</organism>
<dbReference type="GO" id="GO:0046872">
    <property type="term" value="F:metal ion binding"/>
    <property type="evidence" value="ECO:0007669"/>
    <property type="project" value="UniProtKB-KW"/>
</dbReference>
<evidence type="ECO:0000259" key="3">
    <source>
        <dbReference type="PROSITE" id="PS51677"/>
    </source>
</evidence>
<dbReference type="CDD" id="cd10917">
    <property type="entry name" value="CE4_NodB_like_6s_7s"/>
    <property type="match status" value="1"/>
</dbReference>
<dbReference type="PANTHER" id="PTHR10587:SF133">
    <property type="entry name" value="CHITIN DEACETYLASE 1-RELATED"/>
    <property type="match status" value="1"/>
</dbReference>
<dbReference type="InterPro" id="IPR011330">
    <property type="entry name" value="Glyco_hydro/deAcase_b/a-brl"/>
</dbReference>
<keyword evidence="2" id="KW-0378">Hydrolase</keyword>
<dbReference type="InterPro" id="IPR050248">
    <property type="entry name" value="Polysacc_deacetylase_ArnD"/>
</dbReference>
<comment type="caution">
    <text evidence="4">The sequence shown here is derived from an EMBL/GenBank/DDBJ whole genome shotgun (WGS) entry which is preliminary data.</text>
</comment>
<feature type="domain" description="NodB homology" evidence="3">
    <location>
        <begin position="28"/>
        <end position="213"/>
    </location>
</feature>
<dbReference type="PROSITE" id="PS51677">
    <property type="entry name" value="NODB"/>
    <property type="match status" value="1"/>
</dbReference>
<evidence type="ECO:0000313" key="5">
    <source>
        <dbReference type="Proteomes" id="UP001139286"/>
    </source>
</evidence>
<dbReference type="GO" id="GO:0005975">
    <property type="term" value="P:carbohydrate metabolic process"/>
    <property type="evidence" value="ECO:0007669"/>
    <property type="project" value="InterPro"/>
</dbReference>
<name>A0A9X1I5L0_9FLAO</name>
<dbReference type="EMBL" id="JAJAPX010000001">
    <property type="protein sequence ID" value="MCB4806829.1"/>
    <property type="molecule type" value="Genomic_DNA"/>
</dbReference>
<reference evidence="4" key="1">
    <citation type="submission" date="2021-10" db="EMBL/GenBank/DDBJ databases">
        <title>Tamlana sargassums sp. nov., and Tamlana laminarinivorans sp. nov., two new bacteria isolated from the brown alga.</title>
        <authorList>
            <person name="Li J."/>
        </authorList>
    </citation>
    <scope>NUCLEOTIDE SEQUENCE</scope>
    <source>
        <strain evidence="4">62-3</strain>
    </source>
</reference>